<dbReference type="InParanoid" id="A0A1C7MW47"/>
<feature type="compositionally biased region" description="Polar residues" evidence="1">
    <location>
        <begin position="277"/>
        <end position="289"/>
    </location>
</feature>
<protein>
    <recommendedName>
        <fullName evidence="5">Zonadhesin</fullName>
    </recommendedName>
</protein>
<keyword evidence="4" id="KW-1185">Reference proteome</keyword>
<dbReference type="EMBL" id="LUGH01001488">
    <property type="protein sequence ID" value="OBZ81061.1"/>
    <property type="molecule type" value="Genomic_DNA"/>
</dbReference>
<evidence type="ECO:0000313" key="3">
    <source>
        <dbReference type="EMBL" id="OBZ81061.1"/>
    </source>
</evidence>
<feature type="non-terminal residue" evidence="3">
    <location>
        <position position="318"/>
    </location>
</feature>
<feature type="signal peptide" evidence="2">
    <location>
        <begin position="1"/>
        <end position="20"/>
    </location>
</feature>
<organism evidence="3 4">
    <name type="scientific">Choanephora cucurbitarum</name>
    <dbReference type="NCBI Taxonomy" id="101091"/>
    <lineage>
        <taxon>Eukaryota</taxon>
        <taxon>Fungi</taxon>
        <taxon>Fungi incertae sedis</taxon>
        <taxon>Mucoromycota</taxon>
        <taxon>Mucoromycotina</taxon>
        <taxon>Mucoromycetes</taxon>
        <taxon>Mucorales</taxon>
        <taxon>Mucorineae</taxon>
        <taxon>Choanephoraceae</taxon>
        <taxon>Choanephoroideae</taxon>
        <taxon>Choanephora</taxon>
    </lineage>
</organism>
<feature type="region of interest" description="Disordered" evidence="1">
    <location>
        <begin position="271"/>
        <end position="290"/>
    </location>
</feature>
<reference evidence="3 4" key="1">
    <citation type="submission" date="2016-03" db="EMBL/GenBank/DDBJ databases">
        <title>Choanephora cucurbitarum.</title>
        <authorList>
            <person name="Min B."/>
            <person name="Park H."/>
            <person name="Park J.-H."/>
            <person name="Shin H.-D."/>
            <person name="Choi I.-G."/>
        </authorList>
    </citation>
    <scope>NUCLEOTIDE SEQUENCE [LARGE SCALE GENOMIC DNA]</scope>
    <source>
        <strain evidence="3 4">KUS-F28377</strain>
    </source>
</reference>
<feature type="chain" id="PRO_5008889330" description="Zonadhesin" evidence="2">
    <location>
        <begin position="21"/>
        <end position="318"/>
    </location>
</feature>
<evidence type="ECO:0008006" key="5">
    <source>
        <dbReference type="Google" id="ProtNLM"/>
    </source>
</evidence>
<evidence type="ECO:0000313" key="4">
    <source>
        <dbReference type="Proteomes" id="UP000093000"/>
    </source>
</evidence>
<accession>A0A1C7MW47</accession>
<sequence length="318" mass="35208">MTITSRFLSLFAPLVQVTHSAEIVPNLLKGLVLVARFIVLFTVLGLEAMYVPLRHALKTKGISPIESTVHPKHALQLTKTMLPEKKTDIMPQTEHNTVIVTEQRAPLLEDSSTEAPTIVNETSVTELEAPMMTEEGLSIHEQESLMKKEPLEEALAVVKEDVVTFEKEEPHVDKEELTIKEEISIAEDNKPAVEDNKPIVEEKVSVIEHDEPAIKDNALAVKEDIPATEDDKVEELAVREKVPVDKQDSLQVQESEPVVDEDRPVASEDIPSLIESEIQTPTSPTTSVANEAIPMIASDEPALSIQEQPPMMTKEETS</sequence>
<keyword evidence="2" id="KW-0732">Signal</keyword>
<name>A0A1C7MW47_9FUNG</name>
<evidence type="ECO:0000256" key="1">
    <source>
        <dbReference type="SAM" id="MobiDB-lite"/>
    </source>
</evidence>
<dbReference type="OrthoDB" id="10652623at2759"/>
<feature type="region of interest" description="Disordered" evidence="1">
    <location>
        <begin position="245"/>
        <end position="265"/>
    </location>
</feature>
<gene>
    <name evidence="3" type="ORF">A0J61_10890</name>
</gene>
<dbReference type="AlphaFoldDB" id="A0A1C7MW47"/>
<dbReference type="STRING" id="101091.A0A1C7MW47"/>
<evidence type="ECO:0000256" key="2">
    <source>
        <dbReference type="SAM" id="SignalP"/>
    </source>
</evidence>
<feature type="region of interest" description="Disordered" evidence="1">
    <location>
        <begin position="298"/>
        <end position="318"/>
    </location>
</feature>
<comment type="caution">
    <text evidence="3">The sequence shown here is derived from an EMBL/GenBank/DDBJ whole genome shotgun (WGS) entry which is preliminary data.</text>
</comment>
<dbReference type="Proteomes" id="UP000093000">
    <property type="component" value="Unassembled WGS sequence"/>
</dbReference>
<proteinExistence type="predicted"/>